<evidence type="ECO:0000256" key="3">
    <source>
        <dbReference type="ARBA" id="ARBA00023102"/>
    </source>
</evidence>
<dbReference type="GO" id="GO:0000162">
    <property type="term" value="P:L-tryptophan biosynthetic process"/>
    <property type="evidence" value="ECO:0007669"/>
    <property type="project" value="TreeGrafter"/>
</dbReference>
<evidence type="ECO:0000256" key="6">
    <source>
        <dbReference type="RuleBase" id="RU003657"/>
    </source>
</evidence>
<organism evidence="7 8">
    <name type="scientific">SAR86 cluster bacterium</name>
    <dbReference type="NCBI Taxonomy" id="2030880"/>
    <lineage>
        <taxon>Bacteria</taxon>
        <taxon>Pseudomonadati</taxon>
        <taxon>Pseudomonadota</taxon>
        <taxon>Gammaproteobacteria</taxon>
        <taxon>SAR86 cluster</taxon>
    </lineage>
</organism>
<keyword evidence="4 7" id="KW-0413">Isomerase</keyword>
<dbReference type="InterPro" id="IPR044524">
    <property type="entry name" value="Isoase_HisA-like"/>
</dbReference>
<keyword evidence="2 6" id="KW-0028">Amino-acid biosynthesis</keyword>
<dbReference type="SUPFAM" id="SSF51366">
    <property type="entry name" value="Ribulose-phoshate binding barrel"/>
    <property type="match status" value="1"/>
</dbReference>
<comment type="pathway">
    <text evidence="5">Amino-acid biosynthesis.</text>
</comment>
<evidence type="ECO:0000313" key="7">
    <source>
        <dbReference type="EMBL" id="PCJ42580.1"/>
    </source>
</evidence>
<sequence length="255" mass="27664">MKFRPCIDLHQGKVVQIVGGSLQENDQSSLQINFSSERSAAEYAELYQKDDLTGGHVVSLGAGNQMATLDALRAFPGGLQYGGGVNPDNAADYLDAGASHVIVTSYVFDSGKIDLDKMGQLLDITGKDRLVLDLSCRQRDGDYYVVTDRWQTFTDEKVGPDLLEKLSVYCSEFLVHGVDVEGKQQGIEEDLISLLGAYSPLSVTYAGGVKKLSDLDLVQSLGQDRVDLTIGSALDIFGGKVAYTDVLKWLENNQG</sequence>
<keyword evidence="3 6" id="KW-0368">Histidine biosynthesis</keyword>
<dbReference type="FunFam" id="3.20.20.70:FF:000110">
    <property type="entry name" value="1-(5-phosphoribosyl)-5-[(5-phosphoribosylamino)methylideneamino] imidazole-4-carboxamide isomerase, chloroplastic"/>
    <property type="match status" value="1"/>
</dbReference>
<name>A0A2A5CGI3_9GAMM</name>
<proteinExistence type="inferred from homology"/>
<dbReference type="InterPro" id="IPR006062">
    <property type="entry name" value="His_biosynth"/>
</dbReference>
<dbReference type="CDD" id="cd04723">
    <property type="entry name" value="HisA_HisF"/>
    <property type="match status" value="1"/>
</dbReference>
<dbReference type="Pfam" id="PF00977">
    <property type="entry name" value="His_biosynth"/>
    <property type="match status" value="1"/>
</dbReference>
<dbReference type="Gene3D" id="3.20.20.70">
    <property type="entry name" value="Aldolase class I"/>
    <property type="match status" value="1"/>
</dbReference>
<dbReference type="PANTHER" id="PTHR43090:SF2">
    <property type="entry name" value="1-(5-PHOSPHORIBOSYL)-5-[(5-PHOSPHORIBOSYLAMINO)METHYLIDENEAMINO] IMIDAZOLE-4-CARBOXAMIDE ISOMERASE"/>
    <property type="match status" value="1"/>
</dbReference>
<comment type="similarity">
    <text evidence="1 6">Belongs to the HisA/HisF family.</text>
</comment>
<protein>
    <submittedName>
        <fullName evidence="7">Phosphoribosylformimino-5-aminoimidazole carboxamide ribotide isomerase</fullName>
    </submittedName>
</protein>
<dbReference type="InterPro" id="IPR013785">
    <property type="entry name" value="Aldolase_TIM"/>
</dbReference>
<accession>A0A2A5CGI3</accession>
<dbReference type="InterPro" id="IPR011060">
    <property type="entry name" value="RibuloseP-bd_barrel"/>
</dbReference>
<dbReference type="Proteomes" id="UP000228987">
    <property type="component" value="Unassembled WGS sequence"/>
</dbReference>
<dbReference type="GO" id="GO:0000105">
    <property type="term" value="P:L-histidine biosynthetic process"/>
    <property type="evidence" value="ECO:0007669"/>
    <property type="project" value="UniProtKB-KW"/>
</dbReference>
<dbReference type="InterPro" id="IPR011858">
    <property type="entry name" value="His6/HISN3"/>
</dbReference>
<evidence type="ECO:0000313" key="8">
    <source>
        <dbReference type="Proteomes" id="UP000228987"/>
    </source>
</evidence>
<evidence type="ECO:0000256" key="2">
    <source>
        <dbReference type="ARBA" id="ARBA00022605"/>
    </source>
</evidence>
<comment type="caution">
    <text evidence="7">The sequence shown here is derived from an EMBL/GenBank/DDBJ whole genome shotgun (WGS) entry which is preliminary data.</text>
</comment>
<dbReference type="PANTHER" id="PTHR43090">
    <property type="entry name" value="1-(5-PHOSPHORIBOSYL)-5-[(5-PHOSPHORIBOSYLAMINO)METHYLIDENEAMINO] IMIDAZOLE-4-CARBOXAMIDE ISOMERASE"/>
    <property type="match status" value="1"/>
</dbReference>
<evidence type="ECO:0000256" key="4">
    <source>
        <dbReference type="ARBA" id="ARBA00023235"/>
    </source>
</evidence>
<dbReference type="NCBIfam" id="TIGR02129">
    <property type="entry name" value="hisA_euk"/>
    <property type="match status" value="1"/>
</dbReference>
<evidence type="ECO:0000256" key="1">
    <source>
        <dbReference type="ARBA" id="ARBA00009667"/>
    </source>
</evidence>
<gene>
    <name evidence="7" type="primary">hisA</name>
    <name evidence="7" type="ORF">COA71_03450</name>
</gene>
<dbReference type="GO" id="GO:0003949">
    <property type="term" value="F:1-(5-phosphoribosyl)-5-[(5-phosphoribosylamino)methylideneamino]imidazole-4-carboxamide isomerase activity"/>
    <property type="evidence" value="ECO:0007669"/>
    <property type="project" value="InterPro"/>
</dbReference>
<dbReference type="AlphaFoldDB" id="A0A2A5CGI3"/>
<evidence type="ECO:0000256" key="5">
    <source>
        <dbReference type="ARBA" id="ARBA00029440"/>
    </source>
</evidence>
<reference evidence="8" key="1">
    <citation type="submission" date="2017-08" db="EMBL/GenBank/DDBJ databases">
        <title>A dynamic microbial community with high functional redundancy inhabits the cold, oxic subseafloor aquifer.</title>
        <authorList>
            <person name="Tully B.J."/>
            <person name="Wheat C.G."/>
            <person name="Glazer B.T."/>
            <person name="Huber J.A."/>
        </authorList>
    </citation>
    <scope>NUCLEOTIDE SEQUENCE [LARGE SCALE GENOMIC DNA]</scope>
</reference>
<dbReference type="EMBL" id="NVWI01000002">
    <property type="protein sequence ID" value="PCJ42580.1"/>
    <property type="molecule type" value="Genomic_DNA"/>
</dbReference>
<dbReference type="GO" id="GO:0005737">
    <property type="term" value="C:cytoplasm"/>
    <property type="evidence" value="ECO:0007669"/>
    <property type="project" value="TreeGrafter"/>
</dbReference>